<evidence type="ECO:0000313" key="3">
    <source>
        <dbReference type="Proteomes" id="UP000008820"/>
    </source>
</evidence>
<dbReference type="Pfam" id="PF16043">
    <property type="entry name" value="DUF4795"/>
    <property type="match status" value="1"/>
</dbReference>
<gene>
    <name evidence="2" type="primary">110676664</name>
</gene>
<dbReference type="OrthoDB" id="5981048at2759"/>
<dbReference type="InParanoid" id="A0A6I8TT25"/>
<organism evidence="2 3">
    <name type="scientific">Aedes aegypti</name>
    <name type="common">Yellowfever mosquito</name>
    <name type="synonym">Culex aegypti</name>
    <dbReference type="NCBI Taxonomy" id="7159"/>
    <lineage>
        <taxon>Eukaryota</taxon>
        <taxon>Metazoa</taxon>
        <taxon>Ecdysozoa</taxon>
        <taxon>Arthropoda</taxon>
        <taxon>Hexapoda</taxon>
        <taxon>Insecta</taxon>
        <taxon>Pterygota</taxon>
        <taxon>Neoptera</taxon>
        <taxon>Endopterygota</taxon>
        <taxon>Diptera</taxon>
        <taxon>Nematocera</taxon>
        <taxon>Culicoidea</taxon>
        <taxon>Culicidae</taxon>
        <taxon>Culicinae</taxon>
        <taxon>Aedini</taxon>
        <taxon>Aedes</taxon>
        <taxon>Stegomyia</taxon>
    </lineage>
</organism>
<dbReference type="AlphaFoldDB" id="A0A6I8TT25"/>
<proteinExistence type="predicted"/>
<feature type="domain" description="DUF4795" evidence="1">
    <location>
        <begin position="331"/>
        <end position="497"/>
    </location>
</feature>
<protein>
    <recommendedName>
        <fullName evidence="1">DUF4795 domain-containing protein</fullName>
    </recommendedName>
</protein>
<dbReference type="InterPro" id="IPR032013">
    <property type="entry name" value="DUF4795"/>
</dbReference>
<dbReference type="Proteomes" id="UP000008820">
    <property type="component" value="Chromosome 2"/>
</dbReference>
<keyword evidence="3" id="KW-1185">Reference proteome</keyword>
<dbReference type="EnsemblMetazoa" id="AAEL025474-RA">
    <property type="protein sequence ID" value="AAEL025474-PA"/>
    <property type="gene ID" value="AAEL025474"/>
</dbReference>
<evidence type="ECO:0000259" key="1">
    <source>
        <dbReference type="Pfam" id="PF16043"/>
    </source>
</evidence>
<reference evidence="2 3" key="1">
    <citation type="submission" date="2017-06" db="EMBL/GenBank/DDBJ databases">
        <title>Aedes aegypti genome working group (AGWG) sequencing and assembly.</title>
        <authorList>
            <consortium name="Aedes aegypti Genome Working Group (AGWG)"/>
            <person name="Matthews B.J."/>
        </authorList>
    </citation>
    <scope>NUCLEOTIDE SEQUENCE [LARGE SCALE GENOMIC DNA]</scope>
    <source>
        <strain evidence="2 3">LVP_AGWG</strain>
    </source>
</reference>
<name>A0A6I8TT25_AEDAE</name>
<sequence>MSSYRINLLKLIDLAIGSPNPGSVNFNLLHKILYVLALRDTSGGLCWPTTETDEIELSRSGTLINQKLLDEALKDGGSTRLTVQRVTNRSENDEDNQHNCNPVCIRIAGSRIVMPSRGNSQHSIGQPERIESQMSAMSTMVSDLEERVEQISLKPSNACEKQLTELRSRIEGLEKAIEKPVLKQTMDGPLEIDEDELKLEMGKMWDSIQILTEKMNTFPRIDGTHGSPVQIDGIENGETVHHNSGEPLAPEIESSPADKPETDNIVPIDSHMAEIVHSIESQIHDLELKLQSMYEEIKSSNKPIDSIAVTNEAPESPQIADQFALIEQKFTTKIGQIEHLIKRLFQEKADDAAIESRIRQSVRLSFDISNRVSYIPLDELPFQRREDHSESLSTVKDQLEATQKELLTLREMIQSMTNQHNLLSVINKNSEKIKQLHVQLETFRKAHPIEPEKAAGTKLKPLMDLRCISCNRAVAMDRCDEIIPKPPLLSVTRVVKPNLLRELHEVHKSMEHHETVGETVGHMAHLENIYRSLGAAKIKYDKK</sequence>
<evidence type="ECO:0000313" key="2">
    <source>
        <dbReference type="EnsemblMetazoa" id="AAEL025474-PA"/>
    </source>
</evidence>
<accession>A0A6I8TT25</accession>
<reference evidence="2" key="2">
    <citation type="submission" date="2020-05" db="UniProtKB">
        <authorList>
            <consortium name="EnsemblMetazoa"/>
        </authorList>
    </citation>
    <scope>IDENTIFICATION</scope>
    <source>
        <strain evidence="2">LVP_AGWG</strain>
    </source>
</reference>